<name>L9WCK2_9EURY</name>
<protein>
    <submittedName>
        <fullName evidence="9">Major facilitator superfamily protein</fullName>
    </submittedName>
</protein>
<reference evidence="9 10" key="1">
    <citation type="journal article" date="2014" name="PLoS Genet.">
        <title>Phylogenetically driven sequencing of extremely halophilic archaea reveals strategies for static and dynamic osmo-response.</title>
        <authorList>
            <person name="Becker E.A."/>
            <person name="Seitzer P.M."/>
            <person name="Tritt A."/>
            <person name="Larsen D."/>
            <person name="Krusor M."/>
            <person name="Yao A.I."/>
            <person name="Wu D."/>
            <person name="Madern D."/>
            <person name="Eisen J.A."/>
            <person name="Darling A.E."/>
            <person name="Facciotti M.T."/>
        </authorList>
    </citation>
    <scope>NUCLEOTIDE SEQUENCE [LARGE SCALE GENOMIC DNA]</scope>
    <source>
        <strain evidence="9 10">GA33</strain>
    </source>
</reference>
<feature type="transmembrane region" description="Helical" evidence="7">
    <location>
        <begin position="193"/>
        <end position="218"/>
    </location>
</feature>
<evidence type="ECO:0000313" key="9">
    <source>
        <dbReference type="EMBL" id="ELY46028.1"/>
    </source>
</evidence>
<dbReference type="PROSITE" id="PS50850">
    <property type="entry name" value="MFS"/>
    <property type="match status" value="1"/>
</dbReference>
<dbReference type="eggNOG" id="arCOG00130">
    <property type="taxonomic scope" value="Archaea"/>
</dbReference>
<evidence type="ECO:0000256" key="2">
    <source>
        <dbReference type="ARBA" id="ARBA00022448"/>
    </source>
</evidence>
<feature type="domain" description="Major facilitator superfamily (MFS) profile" evidence="8">
    <location>
        <begin position="33"/>
        <end position="469"/>
    </location>
</feature>
<dbReference type="Gene3D" id="1.20.1250.20">
    <property type="entry name" value="MFS general substrate transporter like domains"/>
    <property type="match status" value="2"/>
</dbReference>
<feature type="transmembrane region" description="Helical" evidence="7">
    <location>
        <begin position="168"/>
        <end position="187"/>
    </location>
</feature>
<feature type="transmembrane region" description="Helical" evidence="7">
    <location>
        <begin position="307"/>
        <end position="329"/>
    </location>
</feature>
<feature type="transmembrane region" description="Helical" evidence="7">
    <location>
        <begin position="239"/>
        <end position="256"/>
    </location>
</feature>
<keyword evidence="5 7" id="KW-1133">Transmembrane helix</keyword>
<feature type="transmembrane region" description="Helical" evidence="7">
    <location>
        <begin position="79"/>
        <end position="102"/>
    </location>
</feature>
<dbReference type="InterPro" id="IPR020846">
    <property type="entry name" value="MFS_dom"/>
</dbReference>
<dbReference type="SUPFAM" id="SSF103473">
    <property type="entry name" value="MFS general substrate transporter"/>
    <property type="match status" value="2"/>
</dbReference>
<dbReference type="PATRIC" id="fig|1114856.3.peg.424"/>
<feature type="transmembrane region" description="Helical" evidence="7">
    <location>
        <begin position="134"/>
        <end position="156"/>
    </location>
</feature>
<evidence type="ECO:0000256" key="4">
    <source>
        <dbReference type="ARBA" id="ARBA00022692"/>
    </source>
</evidence>
<keyword evidence="3" id="KW-1003">Cell membrane</keyword>
<comment type="caution">
    <text evidence="9">The sequence shown here is derived from an EMBL/GenBank/DDBJ whole genome shotgun (WGS) entry which is preliminary data.</text>
</comment>
<evidence type="ECO:0000256" key="3">
    <source>
        <dbReference type="ARBA" id="ARBA00022475"/>
    </source>
</evidence>
<evidence type="ECO:0000256" key="5">
    <source>
        <dbReference type="ARBA" id="ARBA00022989"/>
    </source>
</evidence>
<evidence type="ECO:0000256" key="6">
    <source>
        <dbReference type="ARBA" id="ARBA00023136"/>
    </source>
</evidence>
<dbReference type="PANTHER" id="PTHR43414">
    <property type="entry name" value="MULTIDRUG RESISTANCE PROTEIN MDTG"/>
    <property type="match status" value="1"/>
</dbReference>
<keyword evidence="2" id="KW-0813">Transport</keyword>
<feature type="transmembrane region" description="Helical" evidence="7">
    <location>
        <begin position="446"/>
        <end position="468"/>
    </location>
</feature>
<dbReference type="GO" id="GO:0022857">
    <property type="term" value="F:transmembrane transporter activity"/>
    <property type="evidence" value="ECO:0007669"/>
    <property type="project" value="InterPro"/>
</dbReference>
<dbReference type="PANTHER" id="PTHR43414:SF6">
    <property type="entry name" value="MULTIDRUG RESISTANCE PROTEIN MDTG"/>
    <property type="match status" value="1"/>
</dbReference>
<proteinExistence type="predicted"/>
<gene>
    <name evidence="9" type="ORF">C496_02060</name>
</gene>
<dbReference type="InterPro" id="IPR011701">
    <property type="entry name" value="MFS"/>
</dbReference>
<feature type="transmembrane region" description="Helical" evidence="7">
    <location>
        <begin position="109"/>
        <end position="128"/>
    </location>
</feature>
<dbReference type="EMBL" id="AOHW01000005">
    <property type="protein sequence ID" value="ELY46028.1"/>
    <property type="molecule type" value="Genomic_DNA"/>
</dbReference>
<evidence type="ECO:0000256" key="1">
    <source>
        <dbReference type="ARBA" id="ARBA00004651"/>
    </source>
</evidence>
<sequence length="477" mass="50228">MSTGTRPAEYGVSFRNSLFTAGETSAVNEDRLQFWSLYLTRFSEGFGFITLITLLPYYINALDPTGTTVLGLTISAGLIVGLYTTGFTFAQTVAIVPLAWAGDRFDKRLVLLLVLGIGIFVYGLFPIVDSSASFIAIRALQGIAVTGAGLMTLSLVGQLADGGTRANYIGKANAASFAASIVGSLSAGTLYEAFGFGPIFAIIVCIMFAAWLGTFRYLETDETRVHGFPFTDLALNRKLITLSTFRVQYAFSVTLVRTWIPIYAGVAAAQGGLAYGGLAVSLTVVAEKFTNMCCQPFTGRLSDGYGRAMFVFAGGAAYGLVALLVPFSPAIGSALGLSSEIVVGVPAILAGATLPAFLPLESIPAQFTLFSGVSAAFLPLVAIAGLLGIADSFREPASMALFADEGTDEGGVASSFGIRELVWRPGSVIAPLLGGWLMYEVSMASVFYVGGAFALTGVTTFLVILVWAHGRRALLEW</sequence>
<evidence type="ECO:0000256" key="7">
    <source>
        <dbReference type="SAM" id="Phobius"/>
    </source>
</evidence>
<organism evidence="9 10">
    <name type="scientific">Natronorubrum tibetense GA33</name>
    <dbReference type="NCBI Taxonomy" id="1114856"/>
    <lineage>
        <taxon>Archaea</taxon>
        <taxon>Methanobacteriati</taxon>
        <taxon>Methanobacteriota</taxon>
        <taxon>Stenosarchaea group</taxon>
        <taxon>Halobacteria</taxon>
        <taxon>Halobacteriales</taxon>
        <taxon>Natrialbaceae</taxon>
        <taxon>Natronorubrum</taxon>
    </lineage>
</organism>
<keyword evidence="6 7" id="KW-0472">Membrane</keyword>
<dbReference type="STRING" id="1114856.GCA_000383975_03817"/>
<accession>L9WCK2</accession>
<feature type="transmembrane region" description="Helical" evidence="7">
    <location>
        <begin position="262"/>
        <end position="286"/>
    </location>
</feature>
<evidence type="ECO:0000313" key="10">
    <source>
        <dbReference type="Proteomes" id="UP000011599"/>
    </source>
</evidence>
<dbReference type="Proteomes" id="UP000011599">
    <property type="component" value="Unassembled WGS sequence"/>
</dbReference>
<dbReference type="AlphaFoldDB" id="L9WCK2"/>
<keyword evidence="4 7" id="KW-0812">Transmembrane</keyword>
<keyword evidence="10" id="KW-1185">Reference proteome</keyword>
<feature type="transmembrane region" description="Helical" evidence="7">
    <location>
        <begin position="38"/>
        <end position="59"/>
    </location>
</feature>
<dbReference type="InterPro" id="IPR036259">
    <property type="entry name" value="MFS_trans_sf"/>
</dbReference>
<dbReference type="GO" id="GO:0005886">
    <property type="term" value="C:plasma membrane"/>
    <property type="evidence" value="ECO:0007669"/>
    <property type="project" value="UniProtKB-SubCell"/>
</dbReference>
<dbReference type="Pfam" id="PF07690">
    <property type="entry name" value="MFS_1"/>
    <property type="match status" value="1"/>
</dbReference>
<feature type="transmembrane region" description="Helical" evidence="7">
    <location>
        <begin position="367"/>
        <end position="390"/>
    </location>
</feature>
<feature type="transmembrane region" description="Helical" evidence="7">
    <location>
        <begin position="341"/>
        <end position="360"/>
    </location>
</feature>
<comment type="subcellular location">
    <subcellularLocation>
        <location evidence="1">Cell membrane</location>
        <topology evidence="1">Multi-pass membrane protein</topology>
    </subcellularLocation>
</comment>
<evidence type="ECO:0000259" key="8">
    <source>
        <dbReference type="PROSITE" id="PS50850"/>
    </source>
</evidence>